<gene>
    <name evidence="3" type="ORF">GCM10018772_68730</name>
</gene>
<organism evidence="3 4">
    <name type="scientific">Streptomyces fumanus</name>
    <dbReference type="NCBI Taxonomy" id="67302"/>
    <lineage>
        <taxon>Bacteria</taxon>
        <taxon>Bacillati</taxon>
        <taxon>Actinomycetota</taxon>
        <taxon>Actinomycetes</taxon>
        <taxon>Kitasatosporales</taxon>
        <taxon>Streptomycetaceae</taxon>
        <taxon>Streptomyces</taxon>
    </lineage>
</organism>
<feature type="signal peptide" evidence="2">
    <location>
        <begin position="1"/>
        <end position="30"/>
    </location>
</feature>
<keyword evidence="2" id="KW-0732">Signal</keyword>
<name>A0A919EBY5_9ACTN</name>
<reference evidence="3" key="1">
    <citation type="journal article" date="2014" name="Int. J. Syst. Evol. Microbiol.">
        <title>Complete genome sequence of Corynebacterium casei LMG S-19264T (=DSM 44701T), isolated from a smear-ripened cheese.</title>
        <authorList>
            <consortium name="US DOE Joint Genome Institute (JGI-PGF)"/>
            <person name="Walter F."/>
            <person name="Albersmeier A."/>
            <person name="Kalinowski J."/>
            <person name="Ruckert C."/>
        </authorList>
    </citation>
    <scope>NUCLEOTIDE SEQUENCE</scope>
    <source>
        <strain evidence="3">JCM 4477</strain>
    </source>
</reference>
<dbReference type="AlphaFoldDB" id="A0A919EBY5"/>
<accession>A0A919EBY5</accession>
<dbReference type="Proteomes" id="UP000630718">
    <property type="component" value="Unassembled WGS sequence"/>
</dbReference>
<dbReference type="RefSeq" id="WP_190208407.1">
    <property type="nucleotide sequence ID" value="NZ_BNBI01000023.1"/>
</dbReference>
<dbReference type="EMBL" id="BNBI01000023">
    <property type="protein sequence ID" value="GHF33358.1"/>
    <property type="molecule type" value="Genomic_DNA"/>
</dbReference>
<protein>
    <recommendedName>
        <fullName evidence="5">Secreted protein</fullName>
    </recommendedName>
</protein>
<proteinExistence type="predicted"/>
<feature type="chain" id="PRO_5037735755" description="Secreted protein" evidence="2">
    <location>
        <begin position="31"/>
        <end position="224"/>
    </location>
</feature>
<evidence type="ECO:0000313" key="3">
    <source>
        <dbReference type="EMBL" id="GHF33358.1"/>
    </source>
</evidence>
<evidence type="ECO:0008006" key="5">
    <source>
        <dbReference type="Google" id="ProtNLM"/>
    </source>
</evidence>
<evidence type="ECO:0000313" key="4">
    <source>
        <dbReference type="Proteomes" id="UP000630718"/>
    </source>
</evidence>
<comment type="caution">
    <text evidence="3">The sequence shown here is derived from an EMBL/GenBank/DDBJ whole genome shotgun (WGS) entry which is preliminary data.</text>
</comment>
<evidence type="ECO:0000256" key="1">
    <source>
        <dbReference type="SAM" id="MobiDB-lite"/>
    </source>
</evidence>
<feature type="compositionally biased region" description="Polar residues" evidence="1">
    <location>
        <begin position="51"/>
        <end position="61"/>
    </location>
</feature>
<evidence type="ECO:0000256" key="2">
    <source>
        <dbReference type="SAM" id="SignalP"/>
    </source>
</evidence>
<reference evidence="3" key="2">
    <citation type="submission" date="2020-09" db="EMBL/GenBank/DDBJ databases">
        <authorList>
            <person name="Sun Q."/>
            <person name="Ohkuma M."/>
        </authorList>
    </citation>
    <scope>NUCLEOTIDE SEQUENCE</scope>
    <source>
        <strain evidence="3">JCM 4477</strain>
    </source>
</reference>
<keyword evidence="4" id="KW-1185">Reference proteome</keyword>
<feature type="region of interest" description="Disordered" evidence="1">
    <location>
        <begin position="26"/>
        <end position="76"/>
    </location>
</feature>
<sequence length="224" mass="22995">MRALRRAALLPALLLPVAHLLGTPSAPAGAAPAPGDPPTAPSASAPDRDLSANSSDTSQPCTAEDLPRTPPPDDALTNAARQLATCLRGTLPGTTSTGGATLRAEGLTVTGLLCGPYPQGVCHARRVVLDEARIAYPGTQSTPGSCTAARRITLSGQVRLRAASLSGRVFGLLPLTLSTAAVPPVPIPYLRLTDVHATGLWSRAEWATTARTTIIPHPGNCPDD</sequence>